<keyword evidence="3" id="KW-1185">Reference proteome</keyword>
<protein>
    <recommendedName>
        <fullName evidence="1">DUF3868 domain-containing protein</fullName>
    </recommendedName>
</protein>
<dbReference type="eggNOG" id="COG2885">
    <property type="taxonomic scope" value="Bacteria"/>
</dbReference>
<dbReference type="SUPFAM" id="SSF103088">
    <property type="entry name" value="OmpA-like"/>
    <property type="match status" value="1"/>
</dbReference>
<reference evidence="3" key="1">
    <citation type="submission" date="2016-11" db="EMBL/GenBank/DDBJ databases">
        <authorList>
            <person name="Varghese N."/>
            <person name="Submissions S."/>
        </authorList>
    </citation>
    <scope>NUCLEOTIDE SEQUENCE [LARGE SCALE GENOMIC DNA]</scope>
    <source>
        <strain evidence="3">DSM 26884</strain>
    </source>
</reference>
<dbReference type="GeneID" id="92712796"/>
<evidence type="ECO:0000259" key="1">
    <source>
        <dbReference type="Pfam" id="PF12984"/>
    </source>
</evidence>
<dbReference type="Proteomes" id="UP000184192">
    <property type="component" value="Unassembled WGS sequence"/>
</dbReference>
<feature type="domain" description="DUF3868" evidence="1">
    <location>
        <begin position="27"/>
        <end position="106"/>
    </location>
</feature>
<dbReference type="SUPFAM" id="SSF48452">
    <property type="entry name" value="TPR-like"/>
    <property type="match status" value="1"/>
</dbReference>
<gene>
    <name evidence="2" type="ORF">SAMN05444350_11676</name>
</gene>
<dbReference type="InterPro" id="IPR011990">
    <property type="entry name" value="TPR-like_helical_dom_sf"/>
</dbReference>
<dbReference type="RefSeq" id="WP_073313938.1">
    <property type="nucleotide sequence ID" value="NZ_FQZN01000016.1"/>
</dbReference>
<dbReference type="Pfam" id="PF12984">
    <property type="entry name" value="DUF3868"/>
    <property type="match status" value="1"/>
</dbReference>
<evidence type="ECO:0000313" key="2">
    <source>
        <dbReference type="EMBL" id="SHJ13790.1"/>
    </source>
</evidence>
<name>A0A1M6GVC1_9BACE</name>
<dbReference type="InterPro" id="IPR024480">
    <property type="entry name" value="DUF3868"/>
</dbReference>
<sequence length="513" mass="58651">MNRFLIYWILTILQVIPVSGETFPEKKWYIGNIQSTPLELTQQGDSLHIRILYGFDGVKVSSNHSIQLIPVLKGSDMQMELPEISIKGRNNYHTSRRKLALMDDMELELYRSEAPFQILKGFGSDGKRQVEYSVSIPFETWMEDARLDIHEEVMGCCKPGKLISASPLFNMVAMEKLPVTETYQVIPHISYVQPEVEPVKRREVSCEAFLDFVVSKTDIKADYMNNPVELKKISDMIEEVKGDSSIIVRGISVIGYASPEGSFIFNRQLSEGRAKALVHYLLPRFSFPEEMYNVEYGGENWDGLRKMVAESDMPEKEGILDIIDHVPAAINYKTNTSRKKSLMLYKLGNPYRYMLREFYPHLRKAVCKLNYDVQNFDVEQAKEMLRSRPQNLSLNEMYLVALTYDNGSPEFIELFETAVRIFPNDKTANLNAASAALSRGDTILAEKYLQKADTTVPEYQNAMGVLLLLKGDYEQAKVYLNEAVESGLEQAHLNLKELVKKEENARLISKQNN</sequence>
<evidence type="ECO:0000313" key="3">
    <source>
        <dbReference type="Proteomes" id="UP000184192"/>
    </source>
</evidence>
<proteinExistence type="predicted"/>
<organism evidence="2 3">
    <name type="scientific">Bacteroides stercorirosoris</name>
    <dbReference type="NCBI Taxonomy" id="871324"/>
    <lineage>
        <taxon>Bacteria</taxon>
        <taxon>Pseudomonadati</taxon>
        <taxon>Bacteroidota</taxon>
        <taxon>Bacteroidia</taxon>
        <taxon>Bacteroidales</taxon>
        <taxon>Bacteroidaceae</taxon>
        <taxon>Bacteroides</taxon>
    </lineage>
</organism>
<dbReference type="Gene3D" id="3.30.1330.60">
    <property type="entry name" value="OmpA-like domain"/>
    <property type="match status" value="1"/>
</dbReference>
<dbReference type="AlphaFoldDB" id="A0A1M6GVC1"/>
<dbReference type="InterPro" id="IPR036737">
    <property type="entry name" value="OmpA-like_sf"/>
</dbReference>
<dbReference type="EMBL" id="FQZN01000016">
    <property type="protein sequence ID" value="SHJ13790.1"/>
    <property type="molecule type" value="Genomic_DNA"/>
</dbReference>
<dbReference type="Gene3D" id="1.25.40.10">
    <property type="entry name" value="Tetratricopeptide repeat domain"/>
    <property type="match status" value="1"/>
</dbReference>
<accession>A0A1M6GVC1</accession>